<dbReference type="AlphaFoldDB" id="A0A1D7VLT4"/>
<dbReference type="KEGG" id="slc:SL103_16950"/>
<dbReference type="Proteomes" id="UP000094094">
    <property type="component" value="Chromosome"/>
</dbReference>
<keyword evidence="1" id="KW-0472">Membrane</keyword>
<keyword evidence="4" id="KW-1185">Reference proteome</keyword>
<evidence type="ECO:0000259" key="2">
    <source>
        <dbReference type="Pfam" id="PF07853"/>
    </source>
</evidence>
<dbReference type="RefSeq" id="WP_069569859.1">
    <property type="nucleotide sequence ID" value="NZ_CP017157.1"/>
</dbReference>
<sequence>MVFSAPVRLWLLPNAALLVALTLWGIVRYPHLPSRIPQHLGTDGVDAWTERSIGSAFVLVFVYVGVTVLLTVAAELTLRVTPQAELPEEAAPFGNALVRSSLNRPRTRASALRTARALLVLNACTGVSLLISCGVLWRSTADPAVPGWMFPAMLLPLLAGTAGTVTAAVRDRRTPVK</sequence>
<keyword evidence="1" id="KW-1133">Transmembrane helix</keyword>
<feature type="transmembrane region" description="Helical" evidence="1">
    <location>
        <begin position="7"/>
        <end position="27"/>
    </location>
</feature>
<evidence type="ECO:0000313" key="4">
    <source>
        <dbReference type="Proteomes" id="UP000094094"/>
    </source>
</evidence>
<gene>
    <name evidence="3" type="ORF">SL103_16950</name>
</gene>
<dbReference type="OrthoDB" id="4221725at2"/>
<name>A0A1D7VLT4_9ACTN</name>
<feature type="transmembrane region" description="Helical" evidence="1">
    <location>
        <begin position="53"/>
        <end position="74"/>
    </location>
</feature>
<feature type="transmembrane region" description="Helical" evidence="1">
    <location>
        <begin position="117"/>
        <end position="137"/>
    </location>
</feature>
<feature type="transmembrane region" description="Helical" evidence="1">
    <location>
        <begin position="149"/>
        <end position="169"/>
    </location>
</feature>
<dbReference type="EMBL" id="CP017157">
    <property type="protein sequence ID" value="AOP47715.1"/>
    <property type="molecule type" value="Genomic_DNA"/>
</dbReference>
<proteinExistence type="predicted"/>
<feature type="domain" description="DUF1648" evidence="2">
    <location>
        <begin position="17"/>
        <end position="61"/>
    </location>
</feature>
<dbReference type="InterPro" id="IPR012867">
    <property type="entry name" value="DUF1648"/>
</dbReference>
<evidence type="ECO:0000256" key="1">
    <source>
        <dbReference type="SAM" id="Phobius"/>
    </source>
</evidence>
<evidence type="ECO:0000313" key="3">
    <source>
        <dbReference type="EMBL" id="AOP47715.1"/>
    </source>
</evidence>
<dbReference type="Pfam" id="PF07853">
    <property type="entry name" value="DUF1648"/>
    <property type="match status" value="1"/>
</dbReference>
<organism evidence="3 4">
    <name type="scientific">Streptomyces lydicus</name>
    <dbReference type="NCBI Taxonomy" id="47763"/>
    <lineage>
        <taxon>Bacteria</taxon>
        <taxon>Bacillati</taxon>
        <taxon>Actinomycetota</taxon>
        <taxon>Actinomycetes</taxon>
        <taxon>Kitasatosporales</taxon>
        <taxon>Streptomycetaceae</taxon>
        <taxon>Streptomyces</taxon>
    </lineage>
</organism>
<keyword evidence="1" id="KW-0812">Transmembrane</keyword>
<accession>A0A1D7VLT4</accession>
<protein>
    <submittedName>
        <fullName evidence="3">DUF1648 domain-containing protein</fullName>
    </submittedName>
</protein>
<reference evidence="3 4" key="1">
    <citation type="submission" date="2016-09" db="EMBL/GenBank/DDBJ databases">
        <title>Complete genome sequencing of Streptomyces lydicus 103 and metabolic pathways analysis of antibiotic biosynthesis.</title>
        <authorList>
            <person name="Jia N."/>
            <person name="Ding M.-Z."/>
            <person name="Gao F."/>
            <person name="Yuan Y.-J."/>
        </authorList>
    </citation>
    <scope>NUCLEOTIDE SEQUENCE [LARGE SCALE GENOMIC DNA]</scope>
    <source>
        <strain evidence="3 4">103</strain>
    </source>
</reference>